<evidence type="ECO:0000256" key="1">
    <source>
        <dbReference type="SAM" id="Phobius"/>
    </source>
</evidence>
<dbReference type="AlphaFoldDB" id="A0A1F6Y6Z2"/>
<evidence type="ECO:0000313" key="3">
    <source>
        <dbReference type="Proteomes" id="UP000177693"/>
    </source>
</evidence>
<name>A0A1F6Y6Z2_9BACT</name>
<evidence type="ECO:0008006" key="4">
    <source>
        <dbReference type="Google" id="ProtNLM"/>
    </source>
</evidence>
<comment type="caution">
    <text evidence="2">The sequence shown here is derived from an EMBL/GenBank/DDBJ whole genome shotgun (WGS) entry which is preliminary data.</text>
</comment>
<dbReference type="Proteomes" id="UP000177693">
    <property type="component" value="Unassembled WGS sequence"/>
</dbReference>
<dbReference type="EMBL" id="MFVL01000006">
    <property type="protein sequence ID" value="OGJ02106.1"/>
    <property type="molecule type" value="Genomic_DNA"/>
</dbReference>
<keyword evidence="1" id="KW-0812">Transmembrane</keyword>
<organism evidence="2 3">
    <name type="scientific">Candidatus Nomurabacteria bacterium RIFCSPLOWO2_02_FULL_40_67</name>
    <dbReference type="NCBI Taxonomy" id="1801787"/>
    <lineage>
        <taxon>Bacteria</taxon>
        <taxon>Candidatus Nomuraibacteriota</taxon>
    </lineage>
</organism>
<accession>A0A1F6Y6Z2</accession>
<keyword evidence="1" id="KW-0472">Membrane</keyword>
<reference evidence="2 3" key="1">
    <citation type="journal article" date="2016" name="Nat. Commun.">
        <title>Thousands of microbial genomes shed light on interconnected biogeochemical processes in an aquifer system.</title>
        <authorList>
            <person name="Anantharaman K."/>
            <person name="Brown C.T."/>
            <person name="Hug L.A."/>
            <person name="Sharon I."/>
            <person name="Castelle C.J."/>
            <person name="Probst A.J."/>
            <person name="Thomas B.C."/>
            <person name="Singh A."/>
            <person name="Wilkins M.J."/>
            <person name="Karaoz U."/>
            <person name="Brodie E.L."/>
            <person name="Williams K.H."/>
            <person name="Hubbard S.S."/>
            <person name="Banfield J.F."/>
        </authorList>
    </citation>
    <scope>NUCLEOTIDE SEQUENCE [LARGE SCALE GENOMIC DNA]</scope>
</reference>
<proteinExistence type="predicted"/>
<protein>
    <recommendedName>
        <fullName evidence="4">Chemotaxis methyl-accepting receptor HlyB-like 4HB MCP domain-containing protein</fullName>
    </recommendedName>
</protein>
<gene>
    <name evidence="2" type="ORF">A3I23_01210</name>
</gene>
<evidence type="ECO:0000313" key="2">
    <source>
        <dbReference type="EMBL" id="OGJ02106.1"/>
    </source>
</evidence>
<sequence>MKFKINKIRLSYKLYAGFIPLFIFLILFGFYFISFIKKIESSFKYISNTYDELRIALKLDQTNAFLADTAKAFILTRDPELEKQYDSASGVFDDLFTQL</sequence>
<keyword evidence="1" id="KW-1133">Transmembrane helix</keyword>
<feature type="transmembrane region" description="Helical" evidence="1">
    <location>
        <begin position="12"/>
        <end position="33"/>
    </location>
</feature>